<comment type="subcellular location">
    <subcellularLocation>
        <location evidence="1 9">Endoplasmic reticulum membrane</location>
        <topology evidence="1 9">Multi-pass membrane protein</topology>
    </subcellularLocation>
</comment>
<dbReference type="PANTHER" id="PTHR13085">
    <property type="entry name" value="MICROSOMAL SIGNAL PEPTIDASE 25 KDA SUBUNIT"/>
    <property type="match status" value="1"/>
</dbReference>
<dbReference type="GO" id="GO:0008233">
    <property type="term" value="F:peptidase activity"/>
    <property type="evidence" value="ECO:0007669"/>
    <property type="project" value="UniProtKB-UniRule"/>
</dbReference>
<dbReference type="Proteomes" id="UP000729913">
    <property type="component" value="Unassembled WGS sequence"/>
</dbReference>
<evidence type="ECO:0000256" key="6">
    <source>
        <dbReference type="ARBA" id="ARBA00022989"/>
    </source>
</evidence>
<dbReference type="AlphaFoldDB" id="A0A8J5QMU3"/>
<keyword evidence="4 9" id="KW-0812">Transmembrane</keyword>
<comment type="similarity">
    <text evidence="2 9">Belongs to the SPCS2 family.</text>
</comment>
<evidence type="ECO:0000256" key="1">
    <source>
        <dbReference type="ARBA" id="ARBA00004477"/>
    </source>
</evidence>
<reference evidence="10" key="1">
    <citation type="submission" date="2020-03" db="EMBL/GenBank/DDBJ databases">
        <authorList>
            <person name="Chebbi M.A."/>
            <person name="Drezen J.M."/>
        </authorList>
    </citation>
    <scope>NUCLEOTIDE SEQUENCE</scope>
    <source>
        <tissue evidence="10">Whole body</tissue>
    </source>
</reference>
<organism evidence="10 11">
    <name type="scientific">Cotesia typhae</name>
    <dbReference type="NCBI Taxonomy" id="2053667"/>
    <lineage>
        <taxon>Eukaryota</taxon>
        <taxon>Metazoa</taxon>
        <taxon>Ecdysozoa</taxon>
        <taxon>Arthropoda</taxon>
        <taxon>Hexapoda</taxon>
        <taxon>Insecta</taxon>
        <taxon>Pterygota</taxon>
        <taxon>Neoptera</taxon>
        <taxon>Endopterygota</taxon>
        <taxon>Hymenoptera</taxon>
        <taxon>Apocrita</taxon>
        <taxon>Ichneumonoidea</taxon>
        <taxon>Braconidae</taxon>
        <taxon>Microgastrinae</taxon>
        <taxon>Cotesia</taxon>
    </lineage>
</organism>
<comment type="caution">
    <text evidence="9">Lacks conserved residue(s) required for the propagation of feature annotation.</text>
</comment>
<evidence type="ECO:0000256" key="3">
    <source>
        <dbReference type="ARBA" id="ARBA00017057"/>
    </source>
</evidence>
<evidence type="ECO:0000256" key="5">
    <source>
        <dbReference type="ARBA" id="ARBA00022824"/>
    </source>
</evidence>
<dbReference type="Pfam" id="PF06703">
    <property type="entry name" value="SPC25"/>
    <property type="match status" value="2"/>
</dbReference>
<keyword evidence="5 9" id="KW-0256">Endoplasmic reticulum</keyword>
<gene>
    <name evidence="10" type="ORF">G9C98_004430</name>
</gene>
<evidence type="ECO:0000313" key="10">
    <source>
        <dbReference type="EMBL" id="KAG8037108.1"/>
    </source>
</evidence>
<dbReference type="PANTHER" id="PTHR13085:SF0">
    <property type="entry name" value="SIGNAL PEPTIDASE COMPLEX SUBUNIT 2"/>
    <property type="match status" value="1"/>
</dbReference>
<sequence>MVEMASKKDQKDEPIKINKWDGAAVKNALDDAVKEVLTKKYNYIENFTLLDIRLAICGIAVGVAGVALFWDWFHPFPVDPAGFDPDYVWEASSYLKKYDDKYNLTFSVKNEATGVVNEATVIKSVANFIDVNGIVCLDLVDNFIASLHDSLVAQRKDK</sequence>
<evidence type="ECO:0000256" key="9">
    <source>
        <dbReference type="RuleBase" id="RU368033"/>
    </source>
</evidence>
<keyword evidence="7 9" id="KW-0472">Membrane</keyword>
<evidence type="ECO:0000256" key="7">
    <source>
        <dbReference type="ARBA" id="ARBA00023136"/>
    </source>
</evidence>
<dbReference type="GO" id="GO:0006465">
    <property type="term" value="P:signal peptide processing"/>
    <property type="evidence" value="ECO:0007669"/>
    <property type="project" value="UniProtKB-UniRule"/>
</dbReference>
<comment type="function">
    <text evidence="8 9">Component of the signal peptidase complex (SPC) which catalyzes the cleavage of N-terminal signal sequences from nascent proteins as they are translocated into the lumen of the endoplasmic reticulum. Enhances the enzymatic activity of SPC and facilitates the interactions between different components of the translocation site.</text>
</comment>
<feature type="transmembrane region" description="Helical" evidence="9">
    <location>
        <begin position="49"/>
        <end position="70"/>
    </location>
</feature>
<evidence type="ECO:0000313" key="11">
    <source>
        <dbReference type="Proteomes" id="UP000729913"/>
    </source>
</evidence>
<keyword evidence="6 9" id="KW-1133">Transmembrane helix</keyword>
<accession>A0A8J5QMU3</accession>
<comment type="caution">
    <text evidence="10">The sequence shown here is derived from an EMBL/GenBank/DDBJ whole genome shotgun (WGS) entry which is preliminary data.</text>
</comment>
<evidence type="ECO:0000256" key="4">
    <source>
        <dbReference type="ARBA" id="ARBA00022692"/>
    </source>
</evidence>
<dbReference type="OrthoDB" id="29558at2759"/>
<dbReference type="EMBL" id="JAAOIC020000048">
    <property type="protein sequence ID" value="KAG8037108.1"/>
    <property type="molecule type" value="Genomic_DNA"/>
</dbReference>
<evidence type="ECO:0000256" key="2">
    <source>
        <dbReference type="ARBA" id="ARBA00007324"/>
    </source>
</evidence>
<dbReference type="InterPro" id="IPR009582">
    <property type="entry name" value="Spc2/SPCS2"/>
</dbReference>
<dbReference type="GO" id="GO:0005787">
    <property type="term" value="C:signal peptidase complex"/>
    <property type="evidence" value="ECO:0007669"/>
    <property type="project" value="UniProtKB-UniRule"/>
</dbReference>
<keyword evidence="11" id="KW-1185">Reference proteome</keyword>
<protein>
    <recommendedName>
        <fullName evidence="3 9">Signal peptidase complex subunit 2</fullName>
    </recommendedName>
</protein>
<proteinExistence type="inferred from homology"/>
<name>A0A8J5QMU3_9HYME</name>
<dbReference type="GO" id="GO:0045047">
    <property type="term" value="P:protein targeting to ER"/>
    <property type="evidence" value="ECO:0007669"/>
    <property type="project" value="TreeGrafter"/>
</dbReference>
<reference evidence="10" key="2">
    <citation type="submission" date="2021-04" db="EMBL/GenBank/DDBJ databases">
        <title>Genome-wide patterns of bracovirus chromosomal integration into multiple host tissues during parasitism.</title>
        <authorList>
            <person name="Chebbi M.A.C."/>
        </authorList>
    </citation>
    <scope>NUCLEOTIDE SEQUENCE</scope>
    <source>
        <tissue evidence="10">Whole body</tissue>
    </source>
</reference>
<evidence type="ECO:0000256" key="8">
    <source>
        <dbReference type="ARBA" id="ARBA00045608"/>
    </source>
</evidence>